<name>A0ACB9KE25_BAUVA</name>
<organism evidence="1 2">
    <name type="scientific">Bauhinia variegata</name>
    <name type="common">Purple orchid tree</name>
    <name type="synonym">Phanera variegata</name>
    <dbReference type="NCBI Taxonomy" id="167791"/>
    <lineage>
        <taxon>Eukaryota</taxon>
        <taxon>Viridiplantae</taxon>
        <taxon>Streptophyta</taxon>
        <taxon>Embryophyta</taxon>
        <taxon>Tracheophyta</taxon>
        <taxon>Spermatophyta</taxon>
        <taxon>Magnoliopsida</taxon>
        <taxon>eudicotyledons</taxon>
        <taxon>Gunneridae</taxon>
        <taxon>Pentapetalae</taxon>
        <taxon>rosids</taxon>
        <taxon>fabids</taxon>
        <taxon>Fabales</taxon>
        <taxon>Fabaceae</taxon>
        <taxon>Cercidoideae</taxon>
        <taxon>Cercideae</taxon>
        <taxon>Bauhiniinae</taxon>
        <taxon>Bauhinia</taxon>
    </lineage>
</organism>
<reference evidence="1 2" key="1">
    <citation type="journal article" date="2022" name="DNA Res.">
        <title>Chromosomal-level genome assembly of the orchid tree Bauhinia variegata (Leguminosae; Cercidoideae) supports the allotetraploid origin hypothesis of Bauhinia.</title>
        <authorList>
            <person name="Zhong Y."/>
            <person name="Chen Y."/>
            <person name="Zheng D."/>
            <person name="Pang J."/>
            <person name="Liu Y."/>
            <person name="Luo S."/>
            <person name="Meng S."/>
            <person name="Qian L."/>
            <person name="Wei D."/>
            <person name="Dai S."/>
            <person name="Zhou R."/>
        </authorList>
    </citation>
    <scope>NUCLEOTIDE SEQUENCE [LARGE SCALE GENOMIC DNA]</scope>
    <source>
        <strain evidence="1">BV-YZ2020</strain>
    </source>
</reference>
<accession>A0ACB9KE25</accession>
<gene>
    <name evidence="1" type="ORF">L6164_035459</name>
</gene>
<comment type="caution">
    <text evidence="1">The sequence shown here is derived from an EMBL/GenBank/DDBJ whole genome shotgun (WGS) entry which is preliminary data.</text>
</comment>
<protein>
    <submittedName>
        <fullName evidence="1">Uncharacterized protein</fullName>
    </submittedName>
</protein>
<dbReference type="EMBL" id="CM039439">
    <property type="protein sequence ID" value="KAI4295411.1"/>
    <property type="molecule type" value="Genomic_DNA"/>
</dbReference>
<proteinExistence type="predicted"/>
<evidence type="ECO:0000313" key="1">
    <source>
        <dbReference type="EMBL" id="KAI4295411.1"/>
    </source>
</evidence>
<dbReference type="Proteomes" id="UP000828941">
    <property type="component" value="Chromosome 14"/>
</dbReference>
<keyword evidence="2" id="KW-1185">Reference proteome</keyword>
<evidence type="ECO:0000313" key="2">
    <source>
        <dbReference type="Proteomes" id="UP000828941"/>
    </source>
</evidence>
<sequence length="73" mass="8655">MEKGKTRWLFFKRLRKESSLKLKLLVSAFKWKKVNVFPVSFMRDVIFKVVSVFEAIVLVLALSFFYLCCGCHF</sequence>